<name>A0ABX8N2D8_9PSED</name>
<dbReference type="EMBL" id="CP077076">
    <property type="protein sequence ID" value="QXH50512.1"/>
    <property type="molecule type" value="Genomic_DNA"/>
</dbReference>
<protein>
    <submittedName>
        <fullName evidence="1">Uncharacterized protein</fullName>
    </submittedName>
</protein>
<sequence>MASSTASEISQVVPHSFEGVVCGFQLRRVDLRAGFVDPGGQLLAIGRAQRHALQARQQLLLAVEAGIQVIDEVQPFAHAVYVRTRAFDVGLGFAHLSPESLAV</sequence>
<proteinExistence type="predicted"/>
<organism evidence="1 2">
    <name type="scientific">Pseudomonas fakonensis</name>
    <dbReference type="NCBI Taxonomy" id="2842355"/>
    <lineage>
        <taxon>Bacteria</taxon>
        <taxon>Pseudomonadati</taxon>
        <taxon>Pseudomonadota</taxon>
        <taxon>Gammaproteobacteria</taxon>
        <taxon>Pseudomonadales</taxon>
        <taxon>Pseudomonadaceae</taxon>
        <taxon>Pseudomonas</taxon>
    </lineage>
</organism>
<reference evidence="1" key="1">
    <citation type="journal article" date="2021" name="Microorganisms">
        <title>The Ever-Expanding Pseudomonas Genus: Description of 43 New Species and Partition of the Pseudomonas putida Group.</title>
        <authorList>
            <person name="Girard L."/>
            <person name="Lood C."/>
            <person name="Hofte M."/>
            <person name="Vandamme P."/>
            <person name="Rokni-Zadeh H."/>
            <person name="van Noort V."/>
            <person name="Lavigne R."/>
            <person name="De Mot R."/>
        </authorList>
    </citation>
    <scope>NUCLEOTIDE SEQUENCE</scope>
    <source>
        <strain evidence="1">COW40</strain>
    </source>
</reference>
<dbReference type="Proteomes" id="UP001046350">
    <property type="component" value="Chromosome"/>
</dbReference>
<evidence type="ECO:0000313" key="1">
    <source>
        <dbReference type="EMBL" id="QXH50512.1"/>
    </source>
</evidence>
<accession>A0ABX8N2D8</accession>
<keyword evidence="2" id="KW-1185">Reference proteome</keyword>
<dbReference type="RefSeq" id="WP_217840087.1">
    <property type="nucleotide sequence ID" value="NZ_CP077076.1"/>
</dbReference>
<gene>
    <name evidence="1" type="ORF">KSS94_21590</name>
</gene>
<evidence type="ECO:0000313" key="2">
    <source>
        <dbReference type="Proteomes" id="UP001046350"/>
    </source>
</evidence>